<proteinExistence type="predicted"/>
<protein>
    <recommendedName>
        <fullName evidence="4">Secreted protein</fullName>
    </recommendedName>
</protein>
<dbReference type="OrthoDB" id="337038at2759"/>
<feature type="signal peptide" evidence="1">
    <location>
        <begin position="1"/>
        <end position="31"/>
    </location>
</feature>
<comment type="caution">
    <text evidence="2">The sequence shown here is derived from an EMBL/GenBank/DDBJ whole genome shotgun (WGS) entry which is preliminary data.</text>
</comment>
<evidence type="ECO:0000256" key="1">
    <source>
        <dbReference type="SAM" id="SignalP"/>
    </source>
</evidence>
<reference evidence="3" key="1">
    <citation type="journal article" date="2015" name="Nat. Genet.">
        <title>The genome and transcriptome of the zoonotic hookworm Ancylostoma ceylanicum identify infection-specific gene families.</title>
        <authorList>
            <person name="Schwarz E.M."/>
            <person name="Hu Y."/>
            <person name="Antoshechkin I."/>
            <person name="Miller M.M."/>
            <person name="Sternberg P.W."/>
            <person name="Aroian R.V."/>
        </authorList>
    </citation>
    <scope>NUCLEOTIDE SEQUENCE</scope>
    <source>
        <strain evidence="3">HY135</strain>
    </source>
</reference>
<evidence type="ECO:0000313" key="3">
    <source>
        <dbReference type="Proteomes" id="UP000024635"/>
    </source>
</evidence>
<keyword evidence="3" id="KW-1185">Reference proteome</keyword>
<dbReference type="Proteomes" id="UP000024635">
    <property type="component" value="Unassembled WGS sequence"/>
</dbReference>
<keyword evidence="1" id="KW-0732">Signal</keyword>
<gene>
    <name evidence="2" type="primary">Acey_s0119.g811</name>
    <name evidence="2" type="synonym">ASP-s0119.g811</name>
    <name evidence="2" type="ORF">Y032_0119g811</name>
</gene>
<evidence type="ECO:0000313" key="2">
    <source>
        <dbReference type="EMBL" id="EYB99865.1"/>
    </source>
</evidence>
<sequence>MEWMCATLRPSKMYAFSLAVVLLGLFHNIVALEVPSVRAYAVTIRPLLMLAEENFTWEGVVCDKLAKTVSLCRA</sequence>
<organism evidence="2 3">
    <name type="scientific">Ancylostoma ceylanicum</name>
    <dbReference type="NCBI Taxonomy" id="53326"/>
    <lineage>
        <taxon>Eukaryota</taxon>
        <taxon>Metazoa</taxon>
        <taxon>Ecdysozoa</taxon>
        <taxon>Nematoda</taxon>
        <taxon>Chromadorea</taxon>
        <taxon>Rhabditida</taxon>
        <taxon>Rhabditina</taxon>
        <taxon>Rhabditomorpha</taxon>
        <taxon>Strongyloidea</taxon>
        <taxon>Ancylostomatidae</taxon>
        <taxon>Ancylostomatinae</taxon>
        <taxon>Ancylostoma</taxon>
    </lineage>
</organism>
<dbReference type="EMBL" id="JARK01001455">
    <property type="protein sequence ID" value="EYB99865.1"/>
    <property type="molecule type" value="Genomic_DNA"/>
</dbReference>
<evidence type="ECO:0008006" key="4">
    <source>
        <dbReference type="Google" id="ProtNLM"/>
    </source>
</evidence>
<feature type="chain" id="PRO_5001487806" description="Secreted protein" evidence="1">
    <location>
        <begin position="32"/>
        <end position="74"/>
    </location>
</feature>
<accession>A0A016TB03</accession>
<name>A0A016TB03_9BILA</name>
<dbReference type="AlphaFoldDB" id="A0A016TB03"/>